<dbReference type="GO" id="GO:0005886">
    <property type="term" value="C:plasma membrane"/>
    <property type="evidence" value="ECO:0007669"/>
    <property type="project" value="TreeGrafter"/>
</dbReference>
<evidence type="ECO:0000256" key="1">
    <source>
        <dbReference type="SAM" id="Phobius"/>
    </source>
</evidence>
<dbReference type="Proteomes" id="UP000773614">
    <property type="component" value="Unassembled WGS sequence"/>
</dbReference>
<feature type="transmembrane region" description="Helical" evidence="1">
    <location>
        <begin position="77"/>
        <end position="98"/>
    </location>
</feature>
<sequence length="117" mass="12943">MLWAFFGLSGRIGRQVYWLVVLGLQAVLTVIFLQLIGREEASFFQIVSLLSPFVSIAILWSSIAVSVKRLHDIGMSGLWAVVALVPLINIAFHVWLGIVPPMRGPNRYGDRSDVPPA</sequence>
<feature type="transmembrane region" description="Helical" evidence="1">
    <location>
        <begin position="43"/>
        <end position="65"/>
    </location>
</feature>
<dbReference type="PANTHER" id="PTHR34980">
    <property type="entry name" value="INNER MEMBRANE PROTEIN-RELATED-RELATED"/>
    <property type="match status" value="1"/>
</dbReference>
<dbReference type="PANTHER" id="PTHR34980:SF3">
    <property type="entry name" value="BLR8105 PROTEIN"/>
    <property type="match status" value="1"/>
</dbReference>
<feature type="transmembrane region" description="Helical" evidence="1">
    <location>
        <begin position="16"/>
        <end position="37"/>
    </location>
</feature>
<keyword evidence="1" id="KW-1133">Transmembrane helix</keyword>
<comment type="caution">
    <text evidence="2">The sequence shown here is derived from an EMBL/GenBank/DDBJ whole genome shotgun (WGS) entry which is preliminary data.</text>
</comment>
<keyword evidence="3" id="KW-1185">Reference proteome</keyword>
<reference evidence="2" key="1">
    <citation type="submission" date="2019-03" db="EMBL/GenBank/DDBJ databases">
        <title>Afifella sp. nov., isolated from activated sludge.</title>
        <authorList>
            <person name="Li Q."/>
            <person name="Liu Y."/>
        </authorList>
    </citation>
    <scope>NUCLEOTIDE SEQUENCE</scope>
    <source>
        <strain evidence="2">L72</strain>
    </source>
</reference>
<dbReference type="EMBL" id="SPKJ01000057">
    <property type="protein sequence ID" value="MYZ49027.1"/>
    <property type="molecule type" value="Genomic_DNA"/>
</dbReference>
<keyword evidence="1" id="KW-0472">Membrane</keyword>
<evidence type="ECO:0000313" key="3">
    <source>
        <dbReference type="Proteomes" id="UP000773614"/>
    </source>
</evidence>
<gene>
    <name evidence="2" type="ORF">E4O86_15025</name>
</gene>
<dbReference type="RefSeq" id="WP_161141374.1">
    <property type="nucleotide sequence ID" value="NZ_SPKJ01000057.1"/>
</dbReference>
<dbReference type="Pfam" id="PF05656">
    <property type="entry name" value="DUF805"/>
    <property type="match status" value="1"/>
</dbReference>
<dbReference type="OrthoDB" id="9812349at2"/>
<name>A0A964WUE2_9HYPH</name>
<proteinExistence type="predicted"/>
<dbReference type="InterPro" id="IPR008523">
    <property type="entry name" value="DUF805"/>
</dbReference>
<accession>A0A964WUE2</accession>
<evidence type="ECO:0000313" key="2">
    <source>
        <dbReference type="EMBL" id="MYZ49027.1"/>
    </source>
</evidence>
<protein>
    <submittedName>
        <fullName evidence="2">DUF805 domain-containing protein</fullName>
    </submittedName>
</protein>
<dbReference type="AlphaFoldDB" id="A0A964WUE2"/>
<organism evidence="2 3">
    <name type="scientific">Propylenella binzhouense</name>
    <dbReference type="NCBI Taxonomy" id="2555902"/>
    <lineage>
        <taxon>Bacteria</taxon>
        <taxon>Pseudomonadati</taxon>
        <taxon>Pseudomonadota</taxon>
        <taxon>Alphaproteobacteria</taxon>
        <taxon>Hyphomicrobiales</taxon>
        <taxon>Propylenellaceae</taxon>
        <taxon>Propylenella</taxon>
    </lineage>
</organism>
<keyword evidence="1" id="KW-0812">Transmembrane</keyword>